<feature type="transmembrane region" description="Helical" evidence="1">
    <location>
        <begin position="288"/>
        <end position="310"/>
    </location>
</feature>
<dbReference type="AlphaFoldDB" id="A0A8S1RUV1"/>
<dbReference type="OrthoDB" id="310763at2759"/>
<proteinExistence type="predicted"/>
<dbReference type="EMBL" id="CAJJDN010000312">
    <property type="protein sequence ID" value="CAD8130659.1"/>
    <property type="molecule type" value="Genomic_DNA"/>
</dbReference>
<keyword evidence="1" id="KW-0472">Membrane</keyword>
<dbReference type="InterPro" id="IPR052993">
    <property type="entry name" value="CFA-57"/>
</dbReference>
<keyword evidence="1" id="KW-0812">Transmembrane</keyword>
<comment type="caution">
    <text evidence="2">The sequence shown here is derived from an EMBL/GenBank/DDBJ whole genome shotgun (WGS) entry which is preliminary data.</text>
</comment>
<keyword evidence="1" id="KW-1133">Transmembrane helix</keyword>
<sequence length="486" mass="57297">MEDEYVMVNGRKLFPVRCIKAIRSIMEQLLICIIRLEDSLMYLNGNHNTKKQQFILRPIDEEDVYQKLWKCQSLQTNQKKSFTLLHQHLPFGIQVKDVAFLHNAKYTITLCYNTSSHDTSYISVFKTNTEQLITLITYSDVDENYVGLFRTYKDFEQFGTFGPNVLKIWKFNPIEKQLDDVFLDYEGVITHVKNIPYEQKRNLVLLSQKKIINSANISNDMNKIPTVQLLTQKELLEDSKINQLLLCMKDIKELQNIQSNILQILKMILIFQLLLNIKQDKQKMKKQIVKYIFLILDLQIIQILLFEILLSNFFHKVFIKVKFQMQNHLIKTNNFTIMYGFTSYAILMCKRLQRRTEIFVVLHDELKQVYYESLKQCSVVKYIPGGNELAFGSQNQILIYDPQKYRLIQTISGHMGTIASLEWCDNTLISTQGLVMVFNQSRLVDHSFKLHKGFCQTYDPEYDFLIESYSDSKVKIFNEKGQKFIF</sequence>
<reference evidence="2" key="1">
    <citation type="submission" date="2021-01" db="EMBL/GenBank/DDBJ databases">
        <authorList>
            <consortium name="Genoscope - CEA"/>
            <person name="William W."/>
        </authorList>
    </citation>
    <scope>NUCLEOTIDE SEQUENCE</scope>
</reference>
<protein>
    <submittedName>
        <fullName evidence="2">Uncharacterized protein</fullName>
    </submittedName>
</protein>
<dbReference type="Proteomes" id="UP000692954">
    <property type="component" value="Unassembled WGS sequence"/>
</dbReference>
<dbReference type="PANTHER" id="PTHR32215">
    <property type="entry name" value="CILIA- AND FLAGELLA-ASSOCIATED PROTEIN 57"/>
    <property type="match status" value="1"/>
</dbReference>
<evidence type="ECO:0000313" key="2">
    <source>
        <dbReference type="EMBL" id="CAD8130659.1"/>
    </source>
</evidence>
<name>A0A8S1RUV1_9CILI</name>
<feature type="transmembrane region" description="Helical" evidence="1">
    <location>
        <begin position="330"/>
        <end position="349"/>
    </location>
</feature>
<keyword evidence="3" id="KW-1185">Reference proteome</keyword>
<organism evidence="2 3">
    <name type="scientific">Paramecium sonneborni</name>
    <dbReference type="NCBI Taxonomy" id="65129"/>
    <lineage>
        <taxon>Eukaryota</taxon>
        <taxon>Sar</taxon>
        <taxon>Alveolata</taxon>
        <taxon>Ciliophora</taxon>
        <taxon>Intramacronucleata</taxon>
        <taxon>Oligohymenophorea</taxon>
        <taxon>Peniculida</taxon>
        <taxon>Parameciidae</taxon>
        <taxon>Paramecium</taxon>
    </lineage>
</organism>
<dbReference type="PANTHER" id="PTHR32215:SF0">
    <property type="entry name" value="CILIA- AND FLAGELLA-ASSOCIATED PROTEIN 57"/>
    <property type="match status" value="1"/>
</dbReference>
<evidence type="ECO:0000313" key="3">
    <source>
        <dbReference type="Proteomes" id="UP000692954"/>
    </source>
</evidence>
<accession>A0A8S1RUV1</accession>
<evidence type="ECO:0000256" key="1">
    <source>
        <dbReference type="SAM" id="Phobius"/>
    </source>
</evidence>
<gene>
    <name evidence="2" type="ORF">PSON_ATCC_30995.1.T3120009</name>
</gene>